<sequence>MDWWPIIVLAVLAVVYYRFIRNCNFFGKHGIPYVKPMPFLGNMWETFFQRLSFAEIVEKTYNLNPESKYVGFFEFDSPLLMIRDLDLIKSITVKNFDHFPNHRFDPDLQPFFSKNIFSLCDEKWKEIRNLLSPAFTSSKMKSMFLLMRDCAKEYGDHFASLPADQSTLELKDAFTKYSNDVIATCAFGINVNSIKNPKNKFYVYGRKATGFGREQSLRFFAARNFPWLCRLLGIKVFRQKVVDLFQNMVASTIKFRDENSIFRPDMIQLMMETRGKSGRGKELTIEDMTAQVFAFFFGGFESTSTLMCFAVYEIGINDQVQKRLQDEIDQVLEDCNGQVTYEAINGMKYLEAVILESLRMYPSAIATDRVCVKPFELPPLVPGAKPYVVQQNDGISIPIYGIQHDSQYYPEPKKFNPDRFYDDPKQMSNSLSFLSFGLGPRMCMGNRFALLETKLLLFYIFAKCDLAPCAKSSIPLKLSRSGFSLTLENGFWLKTQPRNAKRVQRSSGHSQRRDSQVRFAKIVSKVGQQIRRNFVQRQDDGLIQEPGVREYSNERGERHRPAEFIQLMTESKKSRDMSVDDITAQAFSFFFGFETTSSPQGGRGDRRRSGRLPTRRHHLGKIGQPRVSRRRDQRDSANVSSRTIYRSRVLDTVRVTGSNQVVRNGARLSSVGLRFTRSNATQSISRNPTASSRFDFWTKSRRVSPVCYCIGKKFRTKVARVVHFRIQVCSKTTVAMELKIRETFLTTKRFWLRVIVNIRRTAHLEMDWWPIIAAVLAVLAVVYYRATRNYDFFKKRAIPYEKPMPFLGNMWEAFFQRLSFAEIIEKIYNSNPESKYVGFFEFDSPLLMIRDLDLIKSITVKNFDHFPNHRMAFEADLEPLFSKNIFSLCDERWREIRNLLTPAFTSSKMKSMFVLMRDCAKEYGDYFASLPADQPTLELKDAFTKYTNDVIGTCSFGINVNSMKDPENKFYVYGRESTSFGRAQSLRFFAARHFPWLCRLLGIKVFKQKIVDFFTDLVASTIKFRDENGIVRPDMIQLMMETRGKLGPGKELTIDDMTAQAFIFFFGGFESTSTLMCFAAYEIGINDQVQKRLQDEIDQVLEDCNGQVTYEAINGMKYLDAVILESLRMYPSAVATDRVCVKPFELPPHVPGAKPYVVQQNDSISIPIYGIQHDSQYYSEPKKFDPDRFYDDPKQMSNSLSFLSFGLGPRMCIGNRFALLETKVLLFYIFAKCDLAPCAKSSIPLKLDRNGFSMTSENGFWLKIQPRNAKRAEPEKIAIPGTTMLIEKVPDRYPDN</sequence>
<dbReference type="PANTHER" id="PTHR24292">
    <property type="entry name" value="CYTOCHROME P450"/>
    <property type="match status" value="1"/>
</dbReference>
<evidence type="ECO:0000256" key="14">
    <source>
        <dbReference type="SAM" id="MobiDB-lite"/>
    </source>
</evidence>
<keyword evidence="16" id="KW-1185">Reference proteome</keyword>
<evidence type="ECO:0000256" key="2">
    <source>
        <dbReference type="ARBA" id="ARBA00004174"/>
    </source>
</evidence>
<gene>
    <name evidence="15" type="ORF">E2986_12664</name>
</gene>
<evidence type="ECO:0000313" key="16">
    <source>
        <dbReference type="Proteomes" id="UP000655588"/>
    </source>
</evidence>
<dbReference type="InterPro" id="IPR036396">
    <property type="entry name" value="Cyt_P450_sf"/>
</dbReference>
<keyword evidence="6 13" id="KW-0479">Metal-binding</keyword>
<keyword evidence="11" id="KW-0503">Monooxygenase</keyword>
<comment type="cofactor">
    <cofactor evidence="1 13">
        <name>heme</name>
        <dbReference type="ChEBI" id="CHEBI:30413"/>
    </cofactor>
</comment>
<dbReference type="Proteomes" id="UP000655588">
    <property type="component" value="Unassembled WGS sequence"/>
</dbReference>
<dbReference type="InterPro" id="IPR002401">
    <property type="entry name" value="Cyt_P450_E_grp-I"/>
</dbReference>
<feature type="binding site" description="axial binding residue" evidence="13">
    <location>
        <position position="443"/>
    </location>
    <ligand>
        <name>heme</name>
        <dbReference type="ChEBI" id="CHEBI:30413"/>
    </ligand>
    <ligandPart>
        <name>Fe</name>
        <dbReference type="ChEBI" id="CHEBI:18248"/>
    </ligandPart>
</feature>
<keyword evidence="7" id="KW-0256">Endoplasmic reticulum</keyword>
<evidence type="ECO:0000256" key="8">
    <source>
        <dbReference type="ARBA" id="ARBA00022848"/>
    </source>
</evidence>
<proteinExistence type="inferred from homology"/>
<dbReference type="GO" id="GO:0004497">
    <property type="term" value="F:monooxygenase activity"/>
    <property type="evidence" value="ECO:0007669"/>
    <property type="project" value="UniProtKB-KW"/>
</dbReference>
<comment type="subcellular location">
    <subcellularLocation>
        <location evidence="3">Endoplasmic reticulum membrane</location>
        <topology evidence="3">Peripheral membrane protein</topology>
    </subcellularLocation>
    <subcellularLocation>
        <location evidence="2">Microsome membrane</location>
        <topology evidence="2">Peripheral membrane protein</topology>
    </subcellularLocation>
</comment>
<evidence type="ECO:0000256" key="7">
    <source>
        <dbReference type="ARBA" id="ARBA00022824"/>
    </source>
</evidence>
<evidence type="ECO:0000256" key="13">
    <source>
        <dbReference type="PIRSR" id="PIRSR602401-1"/>
    </source>
</evidence>
<evidence type="ECO:0000256" key="6">
    <source>
        <dbReference type="ARBA" id="ARBA00022723"/>
    </source>
</evidence>
<reference evidence="15" key="1">
    <citation type="submission" date="2019-11" db="EMBL/GenBank/DDBJ databases">
        <title>The nuclear and mitochondrial genomes of Frieseomelitta varia - a highly eusocial stingless bee (Meliponini) with a permanently sterile worker caste.</title>
        <authorList>
            <person name="Freitas F.C.P."/>
            <person name="Lourenco A.P."/>
            <person name="Nunes F.M.F."/>
            <person name="Paschoal A.R."/>
            <person name="Abreu F.C.P."/>
            <person name="Barbin F.O."/>
            <person name="Bataglia L."/>
            <person name="Cardoso-Junior C.A.M."/>
            <person name="Cervoni M.S."/>
            <person name="Silva S.R."/>
            <person name="Dalarmi F."/>
            <person name="Del Lama M.A."/>
            <person name="Depintor T.S."/>
            <person name="Ferreira K.M."/>
            <person name="Goria P.S."/>
            <person name="Jaskot M.C."/>
            <person name="Lago D.C."/>
            <person name="Luna-Lucena D."/>
            <person name="Moda L.M."/>
            <person name="Nascimento L."/>
            <person name="Pedrino M."/>
            <person name="Rabico F.O."/>
            <person name="Sanches F.C."/>
            <person name="Santos D.E."/>
            <person name="Santos C.G."/>
            <person name="Vieira J."/>
            <person name="Lopes T.F."/>
            <person name="Barchuk A.R."/>
            <person name="Hartfelder K."/>
            <person name="Simoes Z.L.P."/>
            <person name="Bitondi M.M.G."/>
            <person name="Pinheiro D.G."/>
        </authorList>
    </citation>
    <scope>NUCLEOTIDE SEQUENCE</scope>
    <source>
        <strain evidence="15">USP_RPSP 00005682</strain>
        <tissue evidence="15">Whole individual</tissue>
    </source>
</reference>
<dbReference type="GO" id="GO:0005506">
    <property type="term" value="F:iron ion binding"/>
    <property type="evidence" value="ECO:0007669"/>
    <property type="project" value="InterPro"/>
</dbReference>
<dbReference type="GO" id="GO:0020037">
    <property type="term" value="F:heme binding"/>
    <property type="evidence" value="ECO:0007669"/>
    <property type="project" value="InterPro"/>
</dbReference>
<dbReference type="InterPro" id="IPR017972">
    <property type="entry name" value="Cyt_P450_CS"/>
</dbReference>
<comment type="caution">
    <text evidence="15">The sequence shown here is derived from an EMBL/GenBank/DDBJ whole genome shotgun (WGS) entry which is preliminary data.</text>
</comment>
<protein>
    <recommendedName>
        <fullName evidence="17">Cytochrome P450</fullName>
    </recommendedName>
</protein>
<keyword evidence="9" id="KW-0560">Oxidoreductase</keyword>
<name>A0A833RN81_9HYME</name>
<keyword evidence="10 13" id="KW-0408">Iron</keyword>
<evidence type="ECO:0000256" key="1">
    <source>
        <dbReference type="ARBA" id="ARBA00001971"/>
    </source>
</evidence>
<feature type="region of interest" description="Disordered" evidence="14">
    <location>
        <begin position="597"/>
        <end position="640"/>
    </location>
</feature>
<dbReference type="PRINTS" id="PR00463">
    <property type="entry name" value="EP450I"/>
</dbReference>
<accession>A0A833RN81</accession>
<dbReference type="Pfam" id="PF00067">
    <property type="entry name" value="p450"/>
    <property type="match status" value="2"/>
</dbReference>
<dbReference type="GO" id="GO:0016705">
    <property type="term" value="F:oxidoreductase activity, acting on paired donors, with incorporation or reduction of molecular oxygen"/>
    <property type="evidence" value="ECO:0007669"/>
    <property type="project" value="InterPro"/>
</dbReference>
<dbReference type="PANTHER" id="PTHR24292:SF54">
    <property type="entry name" value="CYP9F3-RELATED"/>
    <property type="match status" value="1"/>
</dbReference>
<dbReference type="InterPro" id="IPR050476">
    <property type="entry name" value="Insect_CytP450_Detox"/>
</dbReference>
<comment type="similarity">
    <text evidence="4">Belongs to the cytochrome P450 family.</text>
</comment>
<dbReference type="CDD" id="cd11056">
    <property type="entry name" value="CYP6-like"/>
    <property type="match status" value="2"/>
</dbReference>
<evidence type="ECO:0000256" key="10">
    <source>
        <dbReference type="ARBA" id="ARBA00023004"/>
    </source>
</evidence>
<keyword evidence="5 13" id="KW-0349">Heme</keyword>
<dbReference type="Gene3D" id="1.10.630.10">
    <property type="entry name" value="Cytochrome P450"/>
    <property type="match status" value="2"/>
</dbReference>
<dbReference type="EMBL" id="WNWW01000285">
    <property type="protein sequence ID" value="KAF3426864.1"/>
    <property type="molecule type" value="Genomic_DNA"/>
</dbReference>
<evidence type="ECO:0000256" key="11">
    <source>
        <dbReference type="ARBA" id="ARBA00023033"/>
    </source>
</evidence>
<dbReference type="FunFam" id="1.10.630.10:FF:000042">
    <property type="entry name" value="Cytochrome P450"/>
    <property type="match status" value="2"/>
</dbReference>
<evidence type="ECO:0000256" key="9">
    <source>
        <dbReference type="ARBA" id="ARBA00023002"/>
    </source>
</evidence>
<organism evidence="15 16">
    <name type="scientific">Frieseomelitta varia</name>
    <dbReference type="NCBI Taxonomy" id="561572"/>
    <lineage>
        <taxon>Eukaryota</taxon>
        <taxon>Metazoa</taxon>
        <taxon>Ecdysozoa</taxon>
        <taxon>Arthropoda</taxon>
        <taxon>Hexapoda</taxon>
        <taxon>Insecta</taxon>
        <taxon>Pterygota</taxon>
        <taxon>Neoptera</taxon>
        <taxon>Endopterygota</taxon>
        <taxon>Hymenoptera</taxon>
        <taxon>Apocrita</taxon>
        <taxon>Aculeata</taxon>
        <taxon>Apoidea</taxon>
        <taxon>Anthophila</taxon>
        <taxon>Apidae</taxon>
        <taxon>Frieseomelitta</taxon>
    </lineage>
</organism>
<feature type="compositionally biased region" description="Basic residues" evidence="14">
    <location>
        <begin position="605"/>
        <end position="620"/>
    </location>
</feature>
<dbReference type="SUPFAM" id="SSF48264">
    <property type="entry name" value="Cytochrome P450"/>
    <property type="match status" value="2"/>
</dbReference>
<evidence type="ECO:0000313" key="15">
    <source>
        <dbReference type="EMBL" id="KAF3426864.1"/>
    </source>
</evidence>
<keyword evidence="8" id="KW-0492">Microsome</keyword>
<dbReference type="GO" id="GO:0005789">
    <property type="term" value="C:endoplasmic reticulum membrane"/>
    <property type="evidence" value="ECO:0007669"/>
    <property type="project" value="UniProtKB-SubCell"/>
</dbReference>
<evidence type="ECO:0000256" key="3">
    <source>
        <dbReference type="ARBA" id="ARBA00004406"/>
    </source>
</evidence>
<dbReference type="InterPro" id="IPR001128">
    <property type="entry name" value="Cyt_P450"/>
</dbReference>
<evidence type="ECO:0000256" key="4">
    <source>
        <dbReference type="ARBA" id="ARBA00010617"/>
    </source>
</evidence>
<evidence type="ECO:0000256" key="12">
    <source>
        <dbReference type="ARBA" id="ARBA00023136"/>
    </source>
</evidence>
<dbReference type="PROSITE" id="PS00086">
    <property type="entry name" value="CYTOCHROME_P450"/>
    <property type="match status" value="2"/>
</dbReference>
<dbReference type="PRINTS" id="PR00385">
    <property type="entry name" value="P450"/>
</dbReference>
<keyword evidence="12" id="KW-0472">Membrane</keyword>
<evidence type="ECO:0008006" key="17">
    <source>
        <dbReference type="Google" id="ProtNLM"/>
    </source>
</evidence>
<evidence type="ECO:0000256" key="5">
    <source>
        <dbReference type="ARBA" id="ARBA00022617"/>
    </source>
</evidence>